<evidence type="ECO:0000313" key="3">
    <source>
        <dbReference type="EMBL" id="XAY03360.1"/>
    </source>
</evidence>
<sequence length="201" mass="20840">MNSPTSQILSAALTVFAASGALVLAREPAKPPSASHPTPTSSTSLSTPPTPAAAKVDRVFSIYPGAEPQDRMAKAVAFWNGVGANVEVTITADKDTADIVMLPDRALPEGTVGRTGVRCTSTPCRPTERGVITMSAQAGYPRQLALIHEIGHAMGLAHYRGSGCAVMAPDARSCDRKVPDRVPAGDRDALIQAWGNAPNAG</sequence>
<reference evidence="3" key="1">
    <citation type="submission" date="2022-12" db="EMBL/GenBank/DDBJ databases">
        <title>Paraconexibacter alkalitolerans sp. nov. and Baekduia alba sp. nov., isolated from soil and emended description of the genera Paraconexibacter (Chun et al., 2020) and Baekduia (An et al., 2020).</title>
        <authorList>
            <person name="Vieira S."/>
            <person name="Huber K.J."/>
            <person name="Geppert A."/>
            <person name="Wolf J."/>
            <person name="Neumann-Schaal M."/>
            <person name="Muesken M."/>
            <person name="Overmann J."/>
        </authorList>
    </citation>
    <scope>NUCLEOTIDE SEQUENCE</scope>
    <source>
        <strain evidence="3">AEG42_29</strain>
    </source>
</reference>
<dbReference type="RefSeq" id="WP_354699914.1">
    <property type="nucleotide sequence ID" value="NZ_CP114014.1"/>
</dbReference>
<dbReference type="Gene3D" id="3.40.390.10">
    <property type="entry name" value="Collagenase (Catalytic Domain)"/>
    <property type="match status" value="1"/>
</dbReference>
<feature type="compositionally biased region" description="Low complexity" evidence="1">
    <location>
        <begin position="32"/>
        <end position="47"/>
    </location>
</feature>
<accession>A0AAU7ANV7</accession>
<feature type="signal peptide" evidence="2">
    <location>
        <begin position="1"/>
        <end position="17"/>
    </location>
</feature>
<evidence type="ECO:0000256" key="1">
    <source>
        <dbReference type="SAM" id="MobiDB-lite"/>
    </source>
</evidence>
<keyword evidence="2" id="KW-0732">Signal</keyword>
<gene>
    <name evidence="3" type="ORF">DSM112329_00174</name>
</gene>
<dbReference type="SUPFAM" id="SSF55486">
    <property type="entry name" value="Metalloproteases ('zincins'), catalytic domain"/>
    <property type="match status" value="1"/>
</dbReference>
<organism evidence="3">
    <name type="scientific">Paraconexibacter sp. AEG42_29</name>
    <dbReference type="NCBI Taxonomy" id="2997339"/>
    <lineage>
        <taxon>Bacteria</taxon>
        <taxon>Bacillati</taxon>
        <taxon>Actinomycetota</taxon>
        <taxon>Thermoleophilia</taxon>
        <taxon>Solirubrobacterales</taxon>
        <taxon>Paraconexibacteraceae</taxon>
        <taxon>Paraconexibacter</taxon>
    </lineage>
</organism>
<evidence type="ECO:0000256" key="2">
    <source>
        <dbReference type="SAM" id="SignalP"/>
    </source>
</evidence>
<name>A0AAU7ANV7_9ACTN</name>
<dbReference type="KEGG" id="parq:DSM112329_00174"/>
<feature type="chain" id="PRO_5043560010" evidence="2">
    <location>
        <begin position="18"/>
        <end position="201"/>
    </location>
</feature>
<feature type="region of interest" description="Disordered" evidence="1">
    <location>
        <begin position="27"/>
        <end position="51"/>
    </location>
</feature>
<dbReference type="GO" id="GO:0008237">
    <property type="term" value="F:metallopeptidase activity"/>
    <property type="evidence" value="ECO:0007669"/>
    <property type="project" value="InterPro"/>
</dbReference>
<dbReference type="AlphaFoldDB" id="A0AAU7ANV7"/>
<dbReference type="EMBL" id="CP114014">
    <property type="protein sequence ID" value="XAY03360.1"/>
    <property type="molecule type" value="Genomic_DNA"/>
</dbReference>
<proteinExistence type="predicted"/>
<protein>
    <submittedName>
        <fullName evidence="3">Uncharacterized protein</fullName>
    </submittedName>
</protein>
<dbReference type="InterPro" id="IPR024079">
    <property type="entry name" value="MetalloPept_cat_dom_sf"/>
</dbReference>